<accession>A0A388LJF6</accession>
<dbReference type="OrthoDB" id="6132182at2759"/>
<reference evidence="7 8" key="1">
    <citation type="journal article" date="2018" name="Cell">
        <title>The Chara Genome: Secondary Complexity and Implications for Plant Terrestrialization.</title>
        <authorList>
            <person name="Nishiyama T."/>
            <person name="Sakayama H."/>
            <person name="Vries J.D."/>
            <person name="Buschmann H."/>
            <person name="Saint-Marcoux D."/>
            <person name="Ullrich K.K."/>
            <person name="Haas F.B."/>
            <person name="Vanderstraeten L."/>
            <person name="Becker D."/>
            <person name="Lang D."/>
            <person name="Vosolsobe S."/>
            <person name="Rombauts S."/>
            <person name="Wilhelmsson P.K.I."/>
            <person name="Janitza P."/>
            <person name="Kern R."/>
            <person name="Heyl A."/>
            <person name="Rumpler F."/>
            <person name="Villalobos L.I.A.C."/>
            <person name="Clay J.M."/>
            <person name="Skokan R."/>
            <person name="Toyoda A."/>
            <person name="Suzuki Y."/>
            <person name="Kagoshima H."/>
            <person name="Schijlen E."/>
            <person name="Tajeshwar N."/>
            <person name="Catarino B."/>
            <person name="Hetherington A.J."/>
            <person name="Saltykova A."/>
            <person name="Bonnot C."/>
            <person name="Breuninger H."/>
            <person name="Symeonidi A."/>
            <person name="Radhakrishnan G.V."/>
            <person name="Van Nieuwerburgh F."/>
            <person name="Deforce D."/>
            <person name="Chang C."/>
            <person name="Karol K.G."/>
            <person name="Hedrich R."/>
            <person name="Ulvskov P."/>
            <person name="Glockner G."/>
            <person name="Delwiche C.F."/>
            <person name="Petrasek J."/>
            <person name="Van de Peer Y."/>
            <person name="Friml J."/>
            <person name="Beilby M."/>
            <person name="Dolan L."/>
            <person name="Kohara Y."/>
            <person name="Sugano S."/>
            <person name="Fujiyama A."/>
            <person name="Delaux P.-M."/>
            <person name="Quint M."/>
            <person name="TheiBen G."/>
            <person name="Hagemann M."/>
            <person name="Harholt J."/>
            <person name="Dunand C."/>
            <person name="Zachgo S."/>
            <person name="Langdale J."/>
            <person name="Maumus F."/>
            <person name="Straeten D.V.D."/>
            <person name="Gould S.B."/>
            <person name="Rensing S.A."/>
        </authorList>
    </citation>
    <scope>NUCLEOTIDE SEQUENCE [LARGE SCALE GENOMIC DNA]</scope>
    <source>
        <strain evidence="7 8">S276</strain>
    </source>
</reference>
<evidence type="ECO:0000313" key="8">
    <source>
        <dbReference type="Proteomes" id="UP000265515"/>
    </source>
</evidence>
<dbReference type="Gramene" id="GBG82381">
    <property type="protein sequence ID" value="GBG82381"/>
    <property type="gene ID" value="CBR_g34757"/>
</dbReference>
<dbReference type="STRING" id="69332.A0A388LJF6"/>
<dbReference type="PROSITE" id="PS00498">
    <property type="entry name" value="TYROSINASE_2"/>
    <property type="match status" value="1"/>
</dbReference>
<organism evidence="7 8">
    <name type="scientific">Chara braunii</name>
    <name type="common">Braun's stonewort</name>
    <dbReference type="NCBI Taxonomy" id="69332"/>
    <lineage>
        <taxon>Eukaryota</taxon>
        <taxon>Viridiplantae</taxon>
        <taxon>Streptophyta</taxon>
        <taxon>Charophyceae</taxon>
        <taxon>Charales</taxon>
        <taxon>Characeae</taxon>
        <taxon>Chara</taxon>
    </lineage>
</organism>
<dbReference type="EMBL" id="BFEA01000405">
    <property type="protein sequence ID" value="GBG82381.1"/>
    <property type="molecule type" value="Genomic_DNA"/>
</dbReference>
<evidence type="ECO:0000256" key="3">
    <source>
        <dbReference type="ARBA" id="ARBA00022723"/>
    </source>
</evidence>
<comment type="similarity">
    <text evidence="2">Belongs to the tyrosinase family.</text>
</comment>
<dbReference type="PANTHER" id="PTHR11474:SF76">
    <property type="entry name" value="SHKT DOMAIN-CONTAINING PROTEIN"/>
    <property type="match status" value="1"/>
</dbReference>
<dbReference type="Pfam" id="PF00264">
    <property type="entry name" value="Tyrosinase"/>
    <property type="match status" value="2"/>
</dbReference>
<keyword evidence="4" id="KW-0560">Oxidoreductase</keyword>
<evidence type="ECO:0000256" key="4">
    <source>
        <dbReference type="ARBA" id="ARBA00023002"/>
    </source>
</evidence>
<evidence type="ECO:0000313" key="7">
    <source>
        <dbReference type="EMBL" id="GBG82381.1"/>
    </source>
</evidence>
<dbReference type="Pfam" id="PF12142">
    <property type="entry name" value="PPO1_DWL"/>
    <property type="match status" value="1"/>
</dbReference>
<dbReference type="GO" id="GO:0004097">
    <property type="term" value="F:catechol oxidase activity"/>
    <property type="evidence" value="ECO:0007669"/>
    <property type="project" value="InterPro"/>
</dbReference>
<sequence>MKSRKWRKIGMCPSVVSFSVVFCPLLQPRRLGMMSTIVMVAAMVIFLCGSGSISRNGHVSLASAAPIGPPDLSTCTAPRPPLPNCCLRVPSSRPSAFAINSSTPLRTRRALQNVLQDARYLARLNAAYARLRRLEREAPNDPRGLEQQRLLHCAFCERPFVYGRQYNMHGNWFFAPWHRMLLYYHERILAWATGDVSFALPFWNWDSDAAAQKALPSPYANTTSALYTARRSAAAAIQAYIQNEITRDALFGAIGSLTRLDDVIGTATAAGNLEGTGHNAVHIGVGRDMADLAWAGYDPVFYAHHANVDRMWSVWRQLRGRGDPTSADFRNSRFAFYDENGNAKIIAVSDVLDHRTSLRYVYENVPNSWTTARRGASPAVQNDGVPGEVPLRVRRTFRASATVSAENPNVATAVVQSPETTPRGGVVPELTLRNVAHSVDEPLVLYVFINEPNAGANTPRAGNPRYVGARYLVAGGMSMPVSFTFPIGLTLDGLSLSLSSNFTVQVVRSVAFGASRSPLSIQSIDYVHEPQL</sequence>
<dbReference type="AlphaFoldDB" id="A0A388LJF6"/>
<dbReference type="InterPro" id="IPR050316">
    <property type="entry name" value="Tyrosinase/Hemocyanin"/>
</dbReference>
<evidence type="ECO:0000256" key="1">
    <source>
        <dbReference type="ARBA" id="ARBA00001973"/>
    </source>
</evidence>
<evidence type="ECO:0000256" key="2">
    <source>
        <dbReference type="ARBA" id="ARBA00009928"/>
    </source>
</evidence>
<dbReference type="InterPro" id="IPR008922">
    <property type="entry name" value="Di-copper_centre_dom_sf"/>
</dbReference>
<dbReference type="SUPFAM" id="SSF48056">
    <property type="entry name" value="Di-copper centre-containing domain"/>
    <property type="match status" value="1"/>
</dbReference>
<dbReference type="InterPro" id="IPR002227">
    <property type="entry name" value="Tyrosinase_Cu-bd"/>
</dbReference>
<gene>
    <name evidence="7" type="ORF">CBR_g34757</name>
</gene>
<dbReference type="Proteomes" id="UP000265515">
    <property type="component" value="Unassembled WGS sequence"/>
</dbReference>
<evidence type="ECO:0000256" key="5">
    <source>
        <dbReference type="ARBA" id="ARBA00023008"/>
    </source>
</evidence>
<keyword evidence="5" id="KW-0186">Copper</keyword>
<dbReference type="PRINTS" id="PR00092">
    <property type="entry name" value="TYROSINASE"/>
</dbReference>
<name>A0A388LJF6_CHABU</name>
<comment type="caution">
    <text evidence="7">The sequence shown here is derived from an EMBL/GenBank/DDBJ whole genome shotgun (WGS) entry which is preliminary data.</text>
</comment>
<evidence type="ECO:0000259" key="6">
    <source>
        <dbReference type="PROSITE" id="PS00498"/>
    </source>
</evidence>
<dbReference type="GO" id="GO:0046872">
    <property type="term" value="F:metal ion binding"/>
    <property type="evidence" value="ECO:0007669"/>
    <property type="project" value="UniProtKB-KW"/>
</dbReference>
<dbReference type="PANTHER" id="PTHR11474">
    <property type="entry name" value="TYROSINASE FAMILY MEMBER"/>
    <property type="match status" value="1"/>
</dbReference>
<keyword evidence="8" id="KW-1185">Reference proteome</keyword>
<dbReference type="OMA" id="RTHYISC"/>
<dbReference type="Gene3D" id="1.10.1280.10">
    <property type="entry name" value="Di-copper center containing domain from catechol oxidase"/>
    <property type="match status" value="1"/>
</dbReference>
<keyword evidence="3" id="KW-0479">Metal-binding</keyword>
<proteinExistence type="inferred from homology"/>
<comment type="cofactor">
    <cofactor evidence="1">
        <name>Cu(2+)</name>
        <dbReference type="ChEBI" id="CHEBI:29036"/>
    </cofactor>
</comment>
<protein>
    <recommendedName>
        <fullName evidence="6">Tyrosinase copper-binding domain-containing protein</fullName>
    </recommendedName>
</protein>
<dbReference type="InterPro" id="IPR022739">
    <property type="entry name" value="Polyphenol_oxidase_cen"/>
</dbReference>
<feature type="domain" description="Tyrosinase copper-binding" evidence="6">
    <location>
        <begin position="298"/>
        <end position="309"/>
    </location>
</feature>